<dbReference type="InterPro" id="IPR017853">
    <property type="entry name" value="GH"/>
</dbReference>
<sequence>MLHLSRRSLLALSAAAICHAASRRKTAVSISQDQFRINGKPTYKGRTFQGKKVEGLLFNARMVQGIFDDQNPETSARWAYPDTGKWDADRNTREFVAAMPEWRRCGLLAFTINLQGGSPEGYSREQPWITTSVQADGSLRMEAMRRLARILDRADDLGMTAIVGIFYFGQDQRVRDEEAIKRAVQKTVKWIVEEKGYTNVLLEIDNECDVRAYDHEILKPGRVHELILLAKETSLGRLLVGTSFGGGSIPSSNVVKASDFLLLHGNGVSDPGRIAEMVRKTRSVEGYRPMPILFNEDDHFDFDKPANNMLAAIGEYASWGYFDPGSSNYRDGYQCPPVNWGINTDRKKAFFGFLKQVAGA</sequence>
<dbReference type="EMBL" id="JACDQQ010001278">
    <property type="protein sequence ID" value="MBA0085944.1"/>
    <property type="molecule type" value="Genomic_DNA"/>
</dbReference>
<keyword evidence="2" id="KW-1185">Reference proteome</keyword>
<comment type="caution">
    <text evidence="1">The sequence shown here is derived from an EMBL/GenBank/DDBJ whole genome shotgun (WGS) entry which is preliminary data.</text>
</comment>
<evidence type="ECO:0000313" key="2">
    <source>
        <dbReference type="Proteomes" id="UP000567293"/>
    </source>
</evidence>
<evidence type="ECO:0008006" key="3">
    <source>
        <dbReference type="Google" id="ProtNLM"/>
    </source>
</evidence>
<protein>
    <recommendedName>
        <fullName evidence="3">Glycoside hydrolase family 5 domain-containing protein</fullName>
    </recommendedName>
</protein>
<proteinExistence type="predicted"/>
<organism evidence="1 2">
    <name type="scientific">Candidatus Acidiferrum panamense</name>
    <dbReference type="NCBI Taxonomy" id="2741543"/>
    <lineage>
        <taxon>Bacteria</taxon>
        <taxon>Pseudomonadati</taxon>
        <taxon>Acidobacteriota</taxon>
        <taxon>Terriglobia</taxon>
        <taxon>Candidatus Acidiferrales</taxon>
        <taxon>Candidatus Acidiferrum</taxon>
    </lineage>
</organism>
<dbReference type="Proteomes" id="UP000567293">
    <property type="component" value="Unassembled WGS sequence"/>
</dbReference>
<dbReference type="SUPFAM" id="SSF51445">
    <property type="entry name" value="(Trans)glycosidases"/>
    <property type="match status" value="1"/>
</dbReference>
<name>A0A7V8NR04_9BACT</name>
<accession>A0A7V8NR04</accession>
<reference evidence="1" key="1">
    <citation type="submission" date="2020-06" db="EMBL/GenBank/DDBJ databases">
        <title>Legume-microbial interactions unlock mineral nutrients during tropical forest succession.</title>
        <authorList>
            <person name="Epihov D.Z."/>
        </authorList>
    </citation>
    <scope>NUCLEOTIDE SEQUENCE [LARGE SCALE GENOMIC DNA]</scope>
    <source>
        <strain evidence="1">Pan2503</strain>
    </source>
</reference>
<gene>
    <name evidence="1" type="ORF">HRJ53_13175</name>
</gene>
<evidence type="ECO:0000313" key="1">
    <source>
        <dbReference type="EMBL" id="MBA0085944.1"/>
    </source>
</evidence>
<dbReference type="AlphaFoldDB" id="A0A7V8NR04"/>